<dbReference type="Gene3D" id="2.60.40.10">
    <property type="entry name" value="Immunoglobulins"/>
    <property type="match status" value="2"/>
</dbReference>
<evidence type="ECO:0000313" key="11">
    <source>
        <dbReference type="Proteomes" id="UP000016666"/>
    </source>
</evidence>
<dbReference type="FunFam" id="2.60.40.10:FF:001087">
    <property type="entry name" value="Colony stimulating factor 2 receptor alpha subunit"/>
    <property type="match status" value="1"/>
</dbReference>
<reference evidence="10 11" key="1">
    <citation type="submission" date="2017-10" db="EMBL/GenBank/DDBJ databases">
        <title>A new Pekin duck reference genome.</title>
        <authorList>
            <person name="Hou Z.-C."/>
            <person name="Zhou Z.-K."/>
            <person name="Zhu F."/>
            <person name="Hou S.-S."/>
        </authorList>
    </citation>
    <scope>NUCLEOTIDE SEQUENCE [LARGE SCALE GENOMIC DNA]</scope>
</reference>
<keyword evidence="11" id="KW-1185">Reference proteome</keyword>
<dbReference type="Pfam" id="PF09240">
    <property type="entry name" value="IL6Ra-bind"/>
    <property type="match status" value="1"/>
</dbReference>
<dbReference type="CDD" id="cd00063">
    <property type="entry name" value="FN3"/>
    <property type="match status" value="1"/>
</dbReference>
<keyword evidence="6" id="KW-0675">Receptor</keyword>
<dbReference type="Proteomes" id="UP000016666">
    <property type="component" value="Chromosome 1"/>
</dbReference>
<proteinExistence type="predicted"/>
<reference evidence="10" key="2">
    <citation type="submission" date="2025-08" db="UniProtKB">
        <authorList>
            <consortium name="Ensembl"/>
        </authorList>
    </citation>
    <scope>IDENTIFICATION</scope>
</reference>
<evidence type="ECO:0000256" key="5">
    <source>
        <dbReference type="ARBA" id="ARBA00023136"/>
    </source>
</evidence>
<evidence type="ECO:0000256" key="1">
    <source>
        <dbReference type="ARBA" id="ARBA00004479"/>
    </source>
</evidence>
<keyword evidence="2 8" id="KW-0812">Transmembrane</keyword>
<dbReference type="GeneTree" id="ENSGT00520000055993"/>
<dbReference type="InterPro" id="IPR003532">
    <property type="entry name" value="Short_hematopoietin_rcpt_2_CS"/>
</dbReference>
<accession>A0A493TI21</accession>
<evidence type="ECO:0000259" key="9">
    <source>
        <dbReference type="PROSITE" id="PS50853"/>
    </source>
</evidence>
<evidence type="ECO:0000313" key="10">
    <source>
        <dbReference type="Ensembl" id="ENSAPLP00000025325.1"/>
    </source>
</evidence>
<dbReference type="Ensembl" id="ENSAPLT00000025738.1">
    <property type="protein sequence ID" value="ENSAPLP00000025325.1"/>
    <property type="gene ID" value="ENSAPLG00000030883.1"/>
</dbReference>
<dbReference type="PROSITE" id="PS01356">
    <property type="entry name" value="HEMATOPO_REC_S_F2"/>
    <property type="match status" value="1"/>
</dbReference>
<dbReference type="Pfam" id="PF18611">
    <property type="entry name" value="IL3Ra_N"/>
    <property type="match status" value="1"/>
</dbReference>
<dbReference type="PROSITE" id="PS50853">
    <property type="entry name" value="FN3"/>
    <property type="match status" value="1"/>
</dbReference>
<dbReference type="AlphaFoldDB" id="A0A493TI21"/>
<feature type="transmembrane region" description="Helical" evidence="8">
    <location>
        <begin position="17"/>
        <end position="40"/>
    </location>
</feature>
<name>A0A493TI21_ANAPP</name>
<dbReference type="InterPro" id="IPR013783">
    <property type="entry name" value="Ig-like_fold"/>
</dbReference>
<comment type="subcellular location">
    <subcellularLocation>
        <location evidence="1">Membrane</location>
        <topology evidence="1">Single-pass type I membrane protein</topology>
    </subcellularLocation>
</comment>
<dbReference type="SUPFAM" id="SSF49265">
    <property type="entry name" value="Fibronectin type III"/>
    <property type="match status" value="2"/>
</dbReference>
<evidence type="ECO:0000256" key="2">
    <source>
        <dbReference type="ARBA" id="ARBA00022692"/>
    </source>
</evidence>
<evidence type="ECO:0000256" key="8">
    <source>
        <dbReference type="SAM" id="Phobius"/>
    </source>
</evidence>
<dbReference type="InterPro" id="IPR015321">
    <property type="entry name" value="TypeI_recpt_CBD"/>
</dbReference>
<dbReference type="InterPro" id="IPR003961">
    <property type="entry name" value="FN3_dom"/>
</dbReference>
<keyword evidence="7" id="KW-0325">Glycoprotein</keyword>
<dbReference type="InterPro" id="IPR036116">
    <property type="entry name" value="FN3_sf"/>
</dbReference>
<dbReference type="PANTHER" id="PTHR23037:SF46">
    <property type="entry name" value="INTERLEUKIN 5 RECEPTOR SUBUNIT ALPHA"/>
    <property type="match status" value="1"/>
</dbReference>
<reference evidence="10" key="3">
    <citation type="submission" date="2025-09" db="UniProtKB">
        <authorList>
            <consortium name="Ensembl"/>
        </authorList>
    </citation>
    <scope>IDENTIFICATION</scope>
</reference>
<keyword evidence="3" id="KW-0732">Signal</keyword>
<evidence type="ECO:0000256" key="3">
    <source>
        <dbReference type="ARBA" id="ARBA00022729"/>
    </source>
</evidence>
<organism evidence="10 11">
    <name type="scientific">Anas platyrhynchos platyrhynchos</name>
    <name type="common">Northern mallard</name>
    <dbReference type="NCBI Taxonomy" id="8840"/>
    <lineage>
        <taxon>Eukaryota</taxon>
        <taxon>Metazoa</taxon>
        <taxon>Chordata</taxon>
        <taxon>Craniata</taxon>
        <taxon>Vertebrata</taxon>
        <taxon>Euteleostomi</taxon>
        <taxon>Archelosauria</taxon>
        <taxon>Archosauria</taxon>
        <taxon>Dinosauria</taxon>
        <taxon>Saurischia</taxon>
        <taxon>Theropoda</taxon>
        <taxon>Coelurosauria</taxon>
        <taxon>Aves</taxon>
        <taxon>Neognathae</taxon>
        <taxon>Galloanserae</taxon>
        <taxon>Anseriformes</taxon>
        <taxon>Anatidae</taxon>
        <taxon>Anatinae</taxon>
        <taxon>Anas</taxon>
    </lineage>
</organism>
<dbReference type="PANTHER" id="PTHR23037">
    <property type="entry name" value="CYTOKINE RECEPTOR"/>
    <property type="match status" value="1"/>
</dbReference>
<dbReference type="GO" id="GO:0004896">
    <property type="term" value="F:cytokine receptor activity"/>
    <property type="evidence" value="ECO:0007669"/>
    <property type="project" value="InterPro"/>
</dbReference>
<dbReference type="InterPro" id="IPR040907">
    <property type="entry name" value="IL3Ra_N"/>
</dbReference>
<dbReference type="GO" id="GO:0009897">
    <property type="term" value="C:external side of plasma membrane"/>
    <property type="evidence" value="ECO:0007669"/>
    <property type="project" value="TreeGrafter"/>
</dbReference>
<feature type="domain" description="Fibronectin type-III" evidence="9">
    <location>
        <begin position="288"/>
        <end position="389"/>
    </location>
</feature>
<evidence type="ECO:0000256" key="6">
    <source>
        <dbReference type="ARBA" id="ARBA00023170"/>
    </source>
</evidence>
<evidence type="ECO:0000256" key="7">
    <source>
        <dbReference type="ARBA" id="ARBA00023180"/>
    </source>
</evidence>
<sequence>MTTCLSGGEQLMSTSSYLLLLVSGLAASVVFFLCAVNIYLKTVPARVLQPKDPFHEIAPMNFQEEEMLACLGLIFMTQWLLLVAQMYIDWQCTDLEMPEPPIRNLTLNPWKMELSWISSTNFTEYKCSVAADNEKAIIKAVDMTCIFDGNLMFPLHNGANFSVTAVNINNTYSSICTCIPRGKKGSAIENFSCVIYDVSLMNCTWQAGRNAPGDTQYFLYWKKSRDDNETECELYIKDENGRHVGCRFQNVMIKHKIAYFMVNGSSNVSQIRFYDKYIELYTIEKLMPPSNVTVNCDKKENDCIIQWERPQISHSDKDRCFKYEVKITYKGNSGEEVVHTFTKETERSHILQSYSMGKKYLVKIRAAGHNCYVNNAWGEWSAAVEFGKNKNLCIGLPPLAMNYLPCTVLQWWSHPAGYQSSTITTLSLPILKGKGRMNRKERAQGLR</sequence>
<keyword evidence="5 8" id="KW-0472">Membrane</keyword>
<evidence type="ECO:0000256" key="4">
    <source>
        <dbReference type="ARBA" id="ARBA00022989"/>
    </source>
</evidence>
<keyword evidence="4 8" id="KW-1133">Transmembrane helix</keyword>
<dbReference type="STRING" id="8840.ENSAPLP00000025325"/>
<protein>
    <recommendedName>
        <fullName evidence="9">Fibronectin type-III domain-containing protein</fullName>
    </recommendedName>
</protein>